<evidence type="ECO:0000259" key="4">
    <source>
        <dbReference type="Pfam" id="PF24850"/>
    </source>
</evidence>
<feature type="domain" description="Bacillithiol biosynthesis BshC C-terminal coiled-coil" evidence="4">
    <location>
        <begin position="380"/>
        <end position="539"/>
    </location>
</feature>
<dbReference type="Pfam" id="PF10079">
    <property type="entry name" value="Rossmann-like_BshC"/>
    <property type="match status" value="1"/>
</dbReference>
<evidence type="ECO:0000313" key="5">
    <source>
        <dbReference type="EMBL" id="TYP95089.1"/>
    </source>
</evidence>
<dbReference type="InterPro" id="IPR011199">
    <property type="entry name" value="Bacillithiol_biosynth_BshC"/>
</dbReference>
<dbReference type="AlphaFoldDB" id="A0A5D3YPW4"/>
<proteinExistence type="inferred from homology"/>
<dbReference type="GO" id="GO:0016874">
    <property type="term" value="F:ligase activity"/>
    <property type="evidence" value="ECO:0007669"/>
    <property type="project" value="UniProtKB-UniRule"/>
</dbReference>
<reference evidence="5 6" key="1">
    <citation type="submission" date="2019-07" db="EMBL/GenBank/DDBJ databases">
        <title>Genomic Encyclopedia of Archaeal and Bacterial Type Strains, Phase II (KMG-II): from individual species to whole genera.</title>
        <authorList>
            <person name="Goeker M."/>
        </authorList>
    </citation>
    <scope>NUCLEOTIDE SEQUENCE [LARGE SCALE GENOMIC DNA]</scope>
    <source>
        <strain evidence="5 6">DSM 21935</strain>
    </source>
</reference>
<name>A0A5D3YPW4_9BACT</name>
<organism evidence="5 6">
    <name type="scientific">Fodinibius salinus</name>
    <dbReference type="NCBI Taxonomy" id="860790"/>
    <lineage>
        <taxon>Bacteria</taxon>
        <taxon>Pseudomonadati</taxon>
        <taxon>Balneolota</taxon>
        <taxon>Balneolia</taxon>
        <taxon>Balneolales</taxon>
        <taxon>Balneolaceae</taxon>
        <taxon>Fodinibius</taxon>
    </lineage>
</organism>
<dbReference type="Pfam" id="PF24850">
    <property type="entry name" value="CC_BshC"/>
    <property type="match status" value="1"/>
</dbReference>
<dbReference type="InterPro" id="IPR055399">
    <property type="entry name" value="CC_BshC"/>
</dbReference>
<dbReference type="NCBIfam" id="TIGR03998">
    <property type="entry name" value="thiol_BshC"/>
    <property type="match status" value="1"/>
</dbReference>
<feature type="domain" description="Bacillithiol biosynthesis BshC N-terminal Rossmann-like" evidence="3">
    <location>
        <begin position="1"/>
        <end position="378"/>
    </location>
</feature>
<keyword evidence="1 2" id="KW-0436">Ligase</keyword>
<evidence type="ECO:0000256" key="2">
    <source>
        <dbReference type="HAMAP-Rule" id="MF_01867"/>
    </source>
</evidence>
<dbReference type="InterPro" id="IPR055398">
    <property type="entry name" value="Rossmann-like_BshC"/>
</dbReference>
<dbReference type="HAMAP" id="MF_01867">
    <property type="entry name" value="BshC"/>
    <property type="match status" value="1"/>
</dbReference>
<evidence type="ECO:0000259" key="3">
    <source>
        <dbReference type="Pfam" id="PF10079"/>
    </source>
</evidence>
<dbReference type="EMBL" id="VNHY01000001">
    <property type="protein sequence ID" value="TYP95089.1"/>
    <property type="molecule type" value="Genomic_DNA"/>
</dbReference>
<dbReference type="PIRSF" id="PIRSF012535">
    <property type="entry name" value="UCP012535"/>
    <property type="match status" value="1"/>
</dbReference>
<dbReference type="Proteomes" id="UP000324595">
    <property type="component" value="Unassembled WGS sequence"/>
</dbReference>
<gene>
    <name evidence="2" type="primary">bshC</name>
    <name evidence="5" type="ORF">LX73_0384</name>
</gene>
<comment type="similarity">
    <text evidence="2">Belongs to the BshC family.</text>
</comment>
<dbReference type="EC" id="6.-.-.-" evidence="2"/>
<sequence length="540" mass="61999">MRLSNYSFEKLPFSDLFKTYVSNFDALSAYFETNPFDEEAIAQKAEQFTFSGNRAKTVELLKDFNQDFELEQAAIDNLDRLKASDSLAVVTGQQLGIYGGPLYTILKIISTIWRARQLEDTLDRPVIPIFWLADEDHDYEEVRKLSVLNNHSHEVEEFALPPKDGDLPTVAELTIPSEISDFREGLKETLYNTDFSDDLWQLLDGNFQSGITFRQAFGNFISALFSKHGLVLAGSNHSDIKDYSRQCLTQSVSKSEKIRASLNTQTAAVADTYHQQVTLYDSNLFYLDDASGRTKVMHNGEGWETDSGKEWSSEQLVNAINDDPEHFSPNVFLRPILQDTLLPTIGYVAGPGEIAYYAQMKEMYSCFGLEMPVIFPRLSATFVEPAIDRICKELPFELHEYAERIEDLESNFVDHTEDHDLETFFTDWKEKVQQLVNPKKRDIADIDPTLEGAVGKANAAYFNELDKLKGKVYRAVKQQENTQLKRIRRIKANLFPDNELQERLVAAMFYMNKYGIDIWDDLLESLDEDEEFNRHKLIYL</sequence>
<evidence type="ECO:0000256" key="1">
    <source>
        <dbReference type="ARBA" id="ARBA00022598"/>
    </source>
</evidence>
<comment type="caution">
    <text evidence="5">The sequence shown here is derived from an EMBL/GenBank/DDBJ whole genome shotgun (WGS) entry which is preliminary data.</text>
</comment>
<keyword evidence="6" id="KW-1185">Reference proteome</keyword>
<protein>
    <recommendedName>
        <fullName evidence="2">Putative cysteine ligase BshC</fullName>
        <ecNumber evidence="2">6.-.-.-</ecNumber>
    </recommendedName>
</protein>
<accession>A0A5D3YPW4</accession>
<evidence type="ECO:0000313" key="6">
    <source>
        <dbReference type="Proteomes" id="UP000324595"/>
    </source>
</evidence>
<dbReference type="RefSeq" id="WP_170245550.1">
    <property type="nucleotide sequence ID" value="NZ_VNHY01000001.1"/>
</dbReference>